<dbReference type="GO" id="GO:0005509">
    <property type="term" value="F:calcium ion binding"/>
    <property type="evidence" value="ECO:0007669"/>
    <property type="project" value="InterPro"/>
</dbReference>
<dbReference type="PANTHER" id="PTHR33281:SF19">
    <property type="entry name" value="VOLTAGE-DEPENDENT ANION CHANNEL-FORMING PROTEIN YNEE"/>
    <property type="match status" value="1"/>
</dbReference>
<feature type="domain" description="EF-hand" evidence="9">
    <location>
        <begin position="76"/>
        <end position="111"/>
    </location>
</feature>
<dbReference type="PROSITE" id="PS50222">
    <property type="entry name" value="EF_HAND_2"/>
    <property type="match status" value="1"/>
</dbReference>
<dbReference type="PANTHER" id="PTHR33281">
    <property type="entry name" value="UPF0187 PROTEIN YNEE"/>
    <property type="match status" value="1"/>
</dbReference>
<keyword evidence="7" id="KW-0406">Ion transport</keyword>
<evidence type="ECO:0000256" key="3">
    <source>
        <dbReference type="ARBA" id="ARBA00022475"/>
    </source>
</evidence>
<evidence type="ECO:0000256" key="4">
    <source>
        <dbReference type="ARBA" id="ARBA00022692"/>
    </source>
</evidence>
<dbReference type="InterPro" id="IPR002048">
    <property type="entry name" value="EF_hand_dom"/>
</dbReference>
<dbReference type="CDD" id="cd00051">
    <property type="entry name" value="EFh"/>
    <property type="match status" value="1"/>
</dbReference>
<dbReference type="GO" id="GO:0005254">
    <property type="term" value="F:chloride channel activity"/>
    <property type="evidence" value="ECO:0007669"/>
    <property type="project" value="InterPro"/>
</dbReference>
<gene>
    <name evidence="10" type="ORF">CTAYLR_005247</name>
</gene>
<organism evidence="10 11">
    <name type="scientific">Chrysophaeum taylorii</name>
    <dbReference type="NCBI Taxonomy" id="2483200"/>
    <lineage>
        <taxon>Eukaryota</taxon>
        <taxon>Sar</taxon>
        <taxon>Stramenopiles</taxon>
        <taxon>Ochrophyta</taxon>
        <taxon>Pelagophyceae</taxon>
        <taxon>Pelagomonadales</taxon>
        <taxon>Pelagomonadaceae</taxon>
        <taxon>Chrysophaeum</taxon>
    </lineage>
</organism>
<comment type="subcellular location">
    <subcellularLocation>
        <location evidence="1">Cell membrane</location>
        <topology evidence="1">Multi-pass membrane protein</topology>
    </subcellularLocation>
</comment>
<evidence type="ECO:0000256" key="6">
    <source>
        <dbReference type="ARBA" id="ARBA00022989"/>
    </source>
</evidence>
<evidence type="ECO:0000256" key="7">
    <source>
        <dbReference type="ARBA" id="ARBA00023065"/>
    </source>
</evidence>
<reference evidence="10" key="1">
    <citation type="submission" date="2023-01" db="EMBL/GenBank/DDBJ databases">
        <title>Metagenome sequencing of chrysophaentin producing Chrysophaeum taylorii.</title>
        <authorList>
            <person name="Davison J."/>
            <person name="Bewley C."/>
        </authorList>
    </citation>
    <scope>NUCLEOTIDE SEQUENCE</scope>
    <source>
        <strain evidence="10">NIES-1699</strain>
    </source>
</reference>
<keyword evidence="11" id="KW-1185">Reference proteome</keyword>
<proteinExistence type="predicted"/>
<name>A0AAD7XJD9_9STRA</name>
<dbReference type="InterPro" id="IPR018247">
    <property type="entry name" value="EF_Hand_1_Ca_BS"/>
</dbReference>
<dbReference type="Proteomes" id="UP001230188">
    <property type="component" value="Unassembled WGS sequence"/>
</dbReference>
<sequence>MVFATALVAFVGRFEVGKRALRATVQEPPPLSSWSSCEPSWRSPASWQPRGPAASENFLFDAQRLRLVVARMRIVATEEELAALMSQIDADDDGIISFSEFVRFVTQSGSDDTLVGRLRRALRDDFETRAAVDEVFVVKPVSASEYLAGLDRAQQPAMAALRSEFDALSRVQHEARILDAGDRYASTYDAKDWLRVLSSWPSSFVVRRIRSPLVAISAWALGVSVVHGAALAKAGVVFGLLGAAAPGVGIAKTMTLAGSALSLLLVFRTNTAYNRYAEGRKVWETMTTAARDCAEFCGAYIEEIGEARVRRVADLLCAFPLALQLHLQNQRVPPEPREDVHKSFLELVNDKFRKNGAFRRCWRCRDAARRPATTEGSVPLAAFIAGCRADERLAASFSLPSDVDAGVALQQLHQLKFGSSREPNRPVSLCELEAYYNPLAIARLLPADLRARLSRSRCAPLEISRLLVREAKAVPYDEDAFTSRERITLLNSIARLRGCVASAERVAQTPVPLHYARHALRFLTLWSVLLPFALVDHLGLLTVPVTAFMVWALYGLREIGTLIENPFSRPLQLQIVSDTLFLDVREAVDTAVHFGSRRSV</sequence>
<evidence type="ECO:0000256" key="2">
    <source>
        <dbReference type="ARBA" id="ARBA00022448"/>
    </source>
</evidence>
<dbReference type="SMART" id="SM00054">
    <property type="entry name" value="EFh"/>
    <property type="match status" value="1"/>
</dbReference>
<accession>A0AAD7XJD9</accession>
<protein>
    <recommendedName>
        <fullName evidence="9">EF-hand domain-containing protein</fullName>
    </recommendedName>
</protein>
<keyword evidence="2" id="KW-0813">Transport</keyword>
<evidence type="ECO:0000259" key="9">
    <source>
        <dbReference type="PROSITE" id="PS50222"/>
    </source>
</evidence>
<dbReference type="SUPFAM" id="SSF47473">
    <property type="entry name" value="EF-hand"/>
    <property type="match status" value="1"/>
</dbReference>
<keyword evidence="6" id="KW-1133">Transmembrane helix</keyword>
<keyword evidence="3" id="KW-1003">Cell membrane</keyword>
<comment type="caution">
    <text evidence="10">The sequence shown here is derived from an EMBL/GenBank/DDBJ whole genome shotgun (WGS) entry which is preliminary data.</text>
</comment>
<dbReference type="InterPro" id="IPR044669">
    <property type="entry name" value="YneE/VCCN1/2-like"/>
</dbReference>
<keyword evidence="5" id="KW-0106">Calcium</keyword>
<evidence type="ECO:0000313" key="10">
    <source>
        <dbReference type="EMBL" id="KAJ8601558.1"/>
    </source>
</evidence>
<dbReference type="AlphaFoldDB" id="A0AAD7XJD9"/>
<dbReference type="Pfam" id="PF25539">
    <property type="entry name" value="Bestrophin_2"/>
    <property type="match status" value="2"/>
</dbReference>
<evidence type="ECO:0000313" key="11">
    <source>
        <dbReference type="Proteomes" id="UP001230188"/>
    </source>
</evidence>
<dbReference type="GO" id="GO:0005886">
    <property type="term" value="C:plasma membrane"/>
    <property type="evidence" value="ECO:0007669"/>
    <property type="project" value="UniProtKB-SubCell"/>
</dbReference>
<keyword evidence="8" id="KW-0472">Membrane</keyword>
<dbReference type="PROSITE" id="PS00018">
    <property type="entry name" value="EF_HAND_1"/>
    <property type="match status" value="1"/>
</dbReference>
<keyword evidence="4" id="KW-0812">Transmembrane</keyword>
<dbReference type="InterPro" id="IPR011992">
    <property type="entry name" value="EF-hand-dom_pair"/>
</dbReference>
<dbReference type="Gene3D" id="1.10.238.10">
    <property type="entry name" value="EF-hand"/>
    <property type="match status" value="1"/>
</dbReference>
<dbReference type="EMBL" id="JAQMWT010000421">
    <property type="protein sequence ID" value="KAJ8601558.1"/>
    <property type="molecule type" value="Genomic_DNA"/>
</dbReference>
<evidence type="ECO:0000256" key="5">
    <source>
        <dbReference type="ARBA" id="ARBA00022837"/>
    </source>
</evidence>
<evidence type="ECO:0000256" key="1">
    <source>
        <dbReference type="ARBA" id="ARBA00004651"/>
    </source>
</evidence>
<evidence type="ECO:0000256" key="8">
    <source>
        <dbReference type="ARBA" id="ARBA00023136"/>
    </source>
</evidence>